<dbReference type="Proteomes" id="UP000826656">
    <property type="component" value="Unassembled WGS sequence"/>
</dbReference>
<protein>
    <submittedName>
        <fullName evidence="1">Uncharacterized protein</fullName>
    </submittedName>
</protein>
<keyword evidence="2" id="KW-1185">Reference proteome</keyword>
<reference evidence="1 2" key="1">
    <citation type="journal article" date="2021" name="bioRxiv">
        <title>Chromosome-scale and haplotype-resolved genome assembly of a tetraploid potato cultivar.</title>
        <authorList>
            <person name="Sun H."/>
            <person name="Jiao W.-B."/>
            <person name="Krause K."/>
            <person name="Campoy J.A."/>
            <person name="Goel M."/>
            <person name="Folz-Donahue K."/>
            <person name="Kukat C."/>
            <person name="Huettel B."/>
            <person name="Schneeberger K."/>
        </authorList>
    </citation>
    <scope>NUCLEOTIDE SEQUENCE [LARGE SCALE GENOMIC DNA]</scope>
    <source>
        <strain evidence="1">SolTubOtavaFocal</strain>
        <tissue evidence="1">Leaves</tissue>
    </source>
</reference>
<comment type="caution">
    <text evidence="1">The sequence shown here is derived from an EMBL/GenBank/DDBJ whole genome shotgun (WGS) entry which is preliminary data.</text>
</comment>
<dbReference type="EMBL" id="JAIVGD010000015">
    <property type="protein sequence ID" value="KAH0760174.1"/>
    <property type="molecule type" value="Genomic_DNA"/>
</dbReference>
<sequence>MEISSSTMSIGPWWIPPLRWFVNMFFWPEFNLMDGINLYMRRKLSISGVLQSLEKTDGIGDSLELVCVYLGAAEWRRNEETTLCPLEMIGRVVEFSYKLEY</sequence>
<evidence type="ECO:0000313" key="1">
    <source>
        <dbReference type="EMBL" id="KAH0760174.1"/>
    </source>
</evidence>
<evidence type="ECO:0000313" key="2">
    <source>
        <dbReference type="Proteomes" id="UP000826656"/>
    </source>
</evidence>
<proteinExistence type="predicted"/>
<accession>A0ABQ7V7T4</accession>
<gene>
    <name evidence="1" type="ORF">KY290_023667</name>
</gene>
<organism evidence="1 2">
    <name type="scientific">Solanum tuberosum</name>
    <name type="common">Potato</name>
    <dbReference type="NCBI Taxonomy" id="4113"/>
    <lineage>
        <taxon>Eukaryota</taxon>
        <taxon>Viridiplantae</taxon>
        <taxon>Streptophyta</taxon>
        <taxon>Embryophyta</taxon>
        <taxon>Tracheophyta</taxon>
        <taxon>Spermatophyta</taxon>
        <taxon>Magnoliopsida</taxon>
        <taxon>eudicotyledons</taxon>
        <taxon>Gunneridae</taxon>
        <taxon>Pentapetalae</taxon>
        <taxon>asterids</taxon>
        <taxon>lamiids</taxon>
        <taxon>Solanales</taxon>
        <taxon>Solanaceae</taxon>
        <taxon>Solanoideae</taxon>
        <taxon>Solaneae</taxon>
        <taxon>Solanum</taxon>
    </lineage>
</organism>
<name>A0ABQ7V7T4_SOLTU</name>